<dbReference type="Pfam" id="PF25155">
    <property type="entry name" value="NTF2_YvbJ"/>
    <property type="match status" value="1"/>
</dbReference>
<dbReference type="RefSeq" id="WP_109245453.1">
    <property type="nucleotide sequence ID" value="NZ_BFFO01000003.1"/>
</dbReference>
<keyword evidence="2" id="KW-0472">Membrane</keyword>
<feature type="region of interest" description="Disordered" evidence="1">
    <location>
        <begin position="326"/>
        <end position="357"/>
    </location>
</feature>
<dbReference type="EMBL" id="BFFO01000003">
    <property type="protein sequence ID" value="GBG96482.1"/>
    <property type="molecule type" value="Genomic_DNA"/>
</dbReference>
<proteinExistence type="predicted"/>
<reference evidence="4 5" key="1">
    <citation type="journal article" date="2018" name="Genome Announc.">
        <title>Draft Genome Sequence of Lactococcus sp. Strain NtB2 (JCM 32569), Isolated from the Gut of the Higher Termite Nasutitermes takasagoensis.</title>
        <authorList>
            <person name="Noda S."/>
            <person name="Aihara C."/>
            <person name="Yuki M."/>
            <person name="Ohkuma M."/>
        </authorList>
    </citation>
    <scope>NUCLEOTIDE SEQUENCE [LARGE SCALE GENOMIC DNA]</scope>
    <source>
        <strain evidence="4 5">NtB2</strain>
    </source>
</reference>
<accession>A0A2R5HEM4</accession>
<comment type="caution">
    <text evidence="4">The sequence shown here is derived from an EMBL/GenBank/DDBJ whole genome shotgun (WGS) entry which is preliminary data.</text>
</comment>
<evidence type="ECO:0000313" key="4">
    <source>
        <dbReference type="EMBL" id="GBG96482.1"/>
    </source>
</evidence>
<dbReference type="OrthoDB" id="2182104at2"/>
<evidence type="ECO:0000256" key="2">
    <source>
        <dbReference type="SAM" id="Phobius"/>
    </source>
</evidence>
<evidence type="ECO:0000313" key="5">
    <source>
        <dbReference type="Proteomes" id="UP000245021"/>
    </source>
</evidence>
<dbReference type="Proteomes" id="UP000245021">
    <property type="component" value="Unassembled WGS sequence"/>
</dbReference>
<dbReference type="AlphaFoldDB" id="A0A2R5HEM4"/>
<sequence length="357" mass="40093">MQTKKIKQIAGIIVAVAFFLGLIGLYSYYSRKSSAAHAIQGIEKAIQSRDYQAFSQFVPTFSNGKKISRLEFEAFVTAERQAKSGEVEQLIKSEAFKEKDRGFFSSKQYLPQDRKIRLTSQEEGTKISFLQGKDQLTKPAETGASVGDFIPANYPLTYQVASDAFGKFEEKASIDLTTEDGNLDVQEKQGFLEAEKTQKGFLQLMVNYYTSWADCVNGNFNFGAIKSATAALIAGEKDSWKEIIPELASYQESFQHFVINTDSLKFSDDSTDKETVIYDVYFDDSLTLKSKTGKSASDNRKNVTVTAVFNPEQKSWQIDELDFEVSAEEPKDGAHQQKTSLDSPEEIVWRADQQNKL</sequence>
<feature type="compositionally biased region" description="Basic and acidic residues" evidence="1">
    <location>
        <begin position="347"/>
        <end position="357"/>
    </location>
</feature>
<feature type="domain" description="YvbJ-like NTF2-like" evidence="3">
    <location>
        <begin position="205"/>
        <end position="321"/>
    </location>
</feature>
<keyword evidence="2" id="KW-0812">Transmembrane</keyword>
<evidence type="ECO:0000256" key="1">
    <source>
        <dbReference type="SAM" id="MobiDB-lite"/>
    </source>
</evidence>
<evidence type="ECO:0000259" key="3">
    <source>
        <dbReference type="Pfam" id="PF25155"/>
    </source>
</evidence>
<name>A0A2R5HEM4_9LACT</name>
<gene>
    <name evidence="4" type="ORF">NtB2_00594</name>
</gene>
<dbReference type="InterPro" id="IPR056902">
    <property type="entry name" value="NTF2_YvbJ"/>
</dbReference>
<feature type="transmembrane region" description="Helical" evidence="2">
    <location>
        <begin position="9"/>
        <end position="29"/>
    </location>
</feature>
<keyword evidence="2" id="KW-1133">Transmembrane helix</keyword>
<organism evidence="4 5">
    <name type="scientific">Lactococcus termiticola</name>
    <dbReference type="NCBI Taxonomy" id="2169526"/>
    <lineage>
        <taxon>Bacteria</taxon>
        <taxon>Bacillati</taxon>
        <taxon>Bacillota</taxon>
        <taxon>Bacilli</taxon>
        <taxon>Lactobacillales</taxon>
        <taxon>Streptococcaceae</taxon>
        <taxon>Lactococcus</taxon>
    </lineage>
</organism>
<protein>
    <recommendedName>
        <fullName evidence="3">YvbJ-like NTF2-like domain-containing protein</fullName>
    </recommendedName>
</protein>
<keyword evidence="5" id="KW-1185">Reference proteome</keyword>